<evidence type="ECO:0000313" key="2">
    <source>
        <dbReference type="EMBL" id="MFD1224229.1"/>
    </source>
</evidence>
<dbReference type="InterPro" id="IPR051678">
    <property type="entry name" value="AGP_Transferase"/>
</dbReference>
<comment type="caution">
    <text evidence="2">The sequence shown here is derived from an EMBL/GenBank/DDBJ whole genome shotgun (WGS) entry which is preliminary data.</text>
</comment>
<name>A0ABW3UVE0_9BACL</name>
<evidence type="ECO:0000313" key="3">
    <source>
        <dbReference type="Proteomes" id="UP001597180"/>
    </source>
</evidence>
<dbReference type="InterPro" id="IPR002575">
    <property type="entry name" value="Aminoglycoside_PTrfase"/>
</dbReference>
<evidence type="ECO:0000259" key="1">
    <source>
        <dbReference type="Pfam" id="PF01636"/>
    </source>
</evidence>
<keyword evidence="3" id="KW-1185">Reference proteome</keyword>
<dbReference type="PANTHER" id="PTHR21310:SF15">
    <property type="entry name" value="AMINOGLYCOSIDE PHOSPHOTRANSFERASE DOMAIN-CONTAINING PROTEIN"/>
    <property type="match status" value="1"/>
</dbReference>
<dbReference type="PANTHER" id="PTHR21310">
    <property type="entry name" value="AMINOGLYCOSIDE PHOSPHOTRANSFERASE-RELATED-RELATED"/>
    <property type="match status" value="1"/>
</dbReference>
<dbReference type="InterPro" id="IPR011009">
    <property type="entry name" value="Kinase-like_dom_sf"/>
</dbReference>
<dbReference type="Gene3D" id="3.90.1200.10">
    <property type="match status" value="1"/>
</dbReference>
<dbReference type="Pfam" id="PF01636">
    <property type="entry name" value="APH"/>
    <property type="match status" value="1"/>
</dbReference>
<sequence length="299" mass="34361">MNSCILRAIEAFGLSAHEIRPVSDSFSSEVVQIVLQQGGSVYIKIPYNRTKLYREYSMLNRLYEYRLPVPRVLDIWEGDEQTNGALLLMAIEGSPLQNTDNVNLAYSIGALHAELHSVPMPGYGYDGQDGFRYIEQQDWRSYIRRQFDSFKAPCRELLPQGLYDACLSHFDSVFTKLPAPDGPCVIHMDFRPGNLLVNESRLAGVIDFESSRGGSSECDFTKMDRYLWQDRAWMKNAYLQGYTSVRSILDLDLVLPFYLFYDSFSSVGWCKQRGLEKNRRFYEESVAVLCHETGWKGKE</sequence>
<dbReference type="RefSeq" id="WP_345590661.1">
    <property type="nucleotide sequence ID" value="NZ_BAABJG010000023.1"/>
</dbReference>
<feature type="domain" description="Aminoglycoside phosphotransferase" evidence="1">
    <location>
        <begin position="18"/>
        <end position="242"/>
    </location>
</feature>
<dbReference type="SUPFAM" id="SSF56112">
    <property type="entry name" value="Protein kinase-like (PK-like)"/>
    <property type="match status" value="1"/>
</dbReference>
<dbReference type="EMBL" id="JBHTLU010000043">
    <property type="protein sequence ID" value="MFD1224229.1"/>
    <property type="molecule type" value="Genomic_DNA"/>
</dbReference>
<protein>
    <submittedName>
        <fullName evidence="2">Phosphotransferase family protein</fullName>
    </submittedName>
</protein>
<proteinExistence type="predicted"/>
<accession>A0ABW3UVE0</accession>
<organism evidence="2 3">
    <name type="scientific">Paenibacillus vulneris</name>
    <dbReference type="NCBI Taxonomy" id="1133364"/>
    <lineage>
        <taxon>Bacteria</taxon>
        <taxon>Bacillati</taxon>
        <taxon>Bacillota</taxon>
        <taxon>Bacilli</taxon>
        <taxon>Bacillales</taxon>
        <taxon>Paenibacillaceae</taxon>
        <taxon>Paenibacillus</taxon>
    </lineage>
</organism>
<reference evidence="3" key="1">
    <citation type="journal article" date="2019" name="Int. J. Syst. Evol. Microbiol.">
        <title>The Global Catalogue of Microorganisms (GCM) 10K type strain sequencing project: providing services to taxonomists for standard genome sequencing and annotation.</title>
        <authorList>
            <consortium name="The Broad Institute Genomics Platform"/>
            <consortium name="The Broad Institute Genome Sequencing Center for Infectious Disease"/>
            <person name="Wu L."/>
            <person name="Ma J."/>
        </authorList>
    </citation>
    <scope>NUCLEOTIDE SEQUENCE [LARGE SCALE GENOMIC DNA]</scope>
    <source>
        <strain evidence="3">CCUG 53270</strain>
    </source>
</reference>
<gene>
    <name evidence="2" type="ORF">ACFQ4B_29405</name>
</gene>
<dbReference type="Proteomes" id="UP001597180">
    <property type="component" value="Unassembled WGS sequence"/>
</dbReference>